<accession>A0A0F9MKS5</accession>
<feature type="compositionally biased region" description="Basic and acidic residues" evidence="1">
    <location>
        <begin position="1"/>
        <end position="43"/>
    </location>
</feature>
<comment type="caution">
    <text evidence="2">The sequence shown here is derived from an EMBL/GenBank/DDBJ whole genome shotgun (WGS) entry which is preliminary data.</text>
</comment>
<feature type="region of interest" description="Disordered" evidence="1">
    <location>
        <begin position="1"/>
        <end position="45"/>
    </location>
</feature>
<name>A0A0F9MKS5_9ZZZZ</name>
<protein>
    <submittedName>
        <fullName evidence="2">Uncharacterized protein</fullName>
    </submittedName>
</protein>
<evidence type="ECO:0000313" key="2">
    <source>
        <dbReference type="EMBL" id="KKN06289.1"/>
    </source>
</evidence>
<proteinExistence type="predicted"/>
<reference evidence="2" key="1">
    <citation type="journal article" date="2015" name="Nature">
        <title>Complex archaea that bridge the gap between prokaryotes and eukaryotes.</title>
        <authorList>
            <person name="Spang A."/>
            <person name="Saw J.H."/>
            <person name="Jorgensen S.L."/>
            <person name="Zaremba-Niedzwiedzka K."/>
            <person name="Martijn J."/>
            <person name="Lind A.E."/>
            <person name="van Eijk R."/>
            <person name="Schleper C."/>
            <person name="Guy L."/>
            <person name="Ettema T.J."/>
        </authorList>
    </citation>
    <scope>NUCLEOTIDE SEQUENCE</scope>
</reference>
<sequence length="289" mass="32809">MAEKPKEEPNEAEVAAKRAIGKDKQLQKKQEPKEVKKKEEKKAPSSILTIKQRDKVVVGGFSPTTKHLYPYPDAKADGYDIWGCNELGMQSPRMDVMFEIHDMAFPEFVNSFRNKAYIDWMKAATIPILMVKHYEDIPMSIPYPVNQILQEFGGFFNNTISFMLALAIHLKYKEIQLIGIDMSHPSEWDQRASVCMLLGQIVGMFKTQGWPKLVIPPEALILKCPYLYGFQNATPMKVALDQTIAYYQGQANTYAAQMGQMKAAYDAAIGMSQGTEQFVRQHFTIPGKR</sequence>
<evidence type="ECO:0000256" key="1">
    <source>
        <dbReference type="SAM" id="MobiDB-lite"/>
    </source>
</evidence>
<dbReference type="EMBL" id="LAZR01004707">
    <property type="protein sequence ID" value="KKN06289.1"/>
    <property type="molecule type" value="Genomic_DNA"/>
</dbReference>
<dbReference type="AlphaFoldDB" id="A0A0F9MKS5"/>
<gene>
    <name evidence="2" type="ORF">LCGC14_1078870</name>
</gene>
<organism evidence="2">
    <name type="scientific">marine sediment metagenome</name>
    <dbReference type="NCBI Taxonomy" id="412755"/>
    <lineage>
        <taxon>unclassified sequences</taxon>
        <taxon>metagenomes</taxon>
        <taxon>ecological metagenomes</taxon>
    </lineage>
</organism>